<dbReference type="InterPro" id="IPR036962">
    <property type="entry name" value="Glyco_hydro_3_N_sf"/>
</dbReference>
<dbReference type="SUPFAM" id="SSF52279">
    <property type="entry name" value="Beta-D-glucan exohydrolase, C-terminal domain"/>
    <property type="match status" value="1"/>
</dbReference>
<evidence type="ECO:0000313" key="5">
    <source>
        <dbReference type="Proteomes" id="UP000823619"/>
    </source>
</evidence>
<dbReference type="SMART" id="SM01217">
    <property type="entry name" value="Fn3_like"/>
    <property type="match status" value="1"/>
</dbReference>
<dbReference type="InterPro" id="IPR001764">
    <property type="entry name" value="Glyco_hydro_3_N"/>
</dbReference>
<organism evidence="4 5">
    <name type="scientific">Candidatus Cryptobacteroides merdavium</name>
    <dbReference type="NCBI Taxonomy" id="2840769"/>
    <lineage>
        <taxon>Bacteria</taxon>
        <taxon>Pseudomonadati</taxon>
        <taxon>Bacteroidota</taxon>
        <taxon>Bacteroidia</taxon>
        <taxon>Bacteroidales</taxon>
        <taxon>Candidatus Cryptobacteroides</taxon>
    </lineage>
</organism>
<sequence length="723" mass="79439">MNSAKIIFLSLIAVLFPFMNFAQELPVYQDISKPVEERVEDALSRMTLREKVGLVHADRSYGAAGVPRLGIPENNLTDGPSGMRPEMVWQTWIHAGLASDSCTAYPALICLAATWNQEMGMLFGKSYSEEAAYRKKNMILGPGVNIFRTPMNGRNFEYMGEDPYLTSQMAVSYIKGVQSNNVAACVKHFAVNNQEHLRTTINAVVDERTLNEIYFPAFKAAVQEGNVWAVMGAYNKFDGQYCCHNSFLLQDVLKGQWGFDGVVVSDFGGTHDTEEAIENGLDLEMGTDLGSIEAYNRYKMADPYIDLLEKGEADEAVLDDKVRRILRMMFRTSMSGHQPWGALASEKHMADSRKIAEEGIVLMKNEGDVLPIDLSGVRRILVVGDNATRLMSRSGGSSEVKSKYEIVPLEGIRNRAGDRAEVIWQPGYSVNASESAADSLRKEALDAACTADFIIYIGGLNKELYQDCEGVDRQSFSLPYGQDELISGLAATGKKMAAVMVSGNSYAMPWIDEIPALVQAWYGGSEAGNAIASVLFGDVTPSGKLPFTFHGKLEDCAAHSIGEYPGDGETVEYKEGIFVGYRWTDKENIKPQFAFGHGLSYTDFSYGKIRLSAKTMTEDEAITVSIPVTNTGKRAGAEVVQLYVNDVKSSLPRPVKELKGFKKVYLAPGETAEVIFTVGKDALSFYDPSVHGWVAEAGDFKVMIGSASDDIRAEAGFRLADRR</sequence>
<dbReference type="FunFam" id="2.60.40.10:FF:000495">
    <property type="entry name" value="Periplasmic beta-glucosidase"/>
    <property type="match status" value="1"/>
</dbReference>
<dbReference type="InterPro" id="IPR002772">
    <property type="entry name" value="Glyco_hydro_3_C"/>
</dbReference>
<dbReference type="EMBL" id="JADIMO010000015">
    <property type="protein sequence ID" value="MBO8444212.1"/>
    <property type="molecule type" value="Genomic_DNA"/>
</dbReference>
<dbReference type="GO" id="GO:0005975">
    <property type="term" value="P:carbohydrate metabolic process"/>
    <property type="evidence" value="ECO:0007669"/>
    <property type="project" value="InterPro"/>
</dbReference>
<dbReference type="SUPFAM" id="SSF51445">
    <property type="entry name" value="(Trans)glycosidases"/>
    <property type="match status" value="1"/>
</dbReference>
<dbReference type="Gene3D" id="3.20.20.300">
    <property type="entry name" value="Glycoside hydrolase, family 3, N-terminal domain"/>
    <property type="match status" value="1"/>
</dbReference>
<dbReference type="InterPro" id="IPR050288">
    <property type="entry name" value="Cellulose_deg_GH3"/>
</dbReference>
<dbReference type="Gene3D" id="3.40.50.1700">
    <property type="entry name" value="Glycoside hydrolase family 3 C-terminal domain"/>
    <property type="match status" value="1"/>
</dbReference>
<keyword evidence="2 4" id="KW-0378">Hydrolase</keyword>
<proteinExistence type="inferred from homology"/>
<evidence type="ECO:0000259" key="3">
    <source>
        <dbReference type="SMART" id="SM01217"/>
    </source>
</evidence>
<dbReference type="InterPro" id="IPR017853">
    <property type="entry name" value="GH"/>
</dbReference>
<dbReference type="Pfam" id="PF01915">
    <property type="entry name" value="Glyco_hydro_3_C"/>
    <property type="match status" value="1"/>
</dbReference>
<dbReference type="InterPro" id="IPR013783">
    <property type="entry name" value="Ig-like_fold"/>
</dbReference>
<dbReference type="GO" id="GO:0008422">
    <property type="term" value="F:beta-glucosidase activity"/>
    <property type="evidence" value="ECO:0007669"/>
    <property type="project" value="UniProtKB-ARBA"/>
</dbReference>
<evidence type="ECO:0000256" key="1">
    <source>
        <dbReference type="ARBA" id="ARBA00005336"/>
    </source>
</evidence>
<reference evidence="4" key="1">
    <citation type="submission" date="2020-10" db="EMBL/GenBank/DDBJ databases">
        <authorList>
            <person name="Gilroy R."/>
        </authorList>
    </citation>
    <scope>NUCLEOTIDE SEQUENCE</scope>
    <source>
        <strain evidence="4">D5-748</strain>
    </source>
</reference>
<feature type="domain" description="Fibronectin type III-like" evidence="3">
    <location>
        <begin position="638"/>
        <end position="708"/>
    </location>
</feature>
<dbReference type="Proteomes" id="UP000823619">
    <property type="component" value="Unassembled WGS sequence"/>
</dbReference>
<dbReference type="AlphaFoldDB" id="A0A9D9HC11"/>
<dbReference type="Gene3D" id="2.60.40.10">
    <property type="entry name" value="Immunoglobulins"/>
    <property type="match status" value="1"/>
</dbReference>
<accession>A0A9D9HC11</accession>
<dbReference type="PANTHER" id="PTHR42715">
    <property type="entry name" value="BETA-GLUCOSIDASE"/>
    <property type="match status" value="1"/>
</dbReference>
<evidence type="ECO:0000313" key="4">
    <source>
        <dbReference type="EMBL" id="MBO8444212.1"/>
    </source>
</evidence>
<name>A0A9D9HC11_9BACT</name>
<dbReference type="InterPro" id="IPR036881">
    <property type="entry name" value="Glyco_hydro_3_C_sf"/>
</dbReference>
<protein>
    <submittedName>
        <fullName evidence="4">Glycoside hydrolase family 3 C-terminal domain-containing protein</fullName>
    </submittedName>
</protein>
<dbReference type="Pfam" id="PF00933">
    <property type="entry name" value="Glyco_hydro_3"/>
    <property type="match status" value="1"/>
</dbReference>
<evidence type="ECO:0000256" key="2">
    <source>
        <dbReference type="ARBA" id="ARBA00022801"/>
    </source>
</evidence>
<comment type="caution">
    <text evidence="4">The sequence shown here is derived from an EMBL/GenBank/DDBJ whole genome shotgun (WGS) entry which is preliminary data.</text>
</comment>
<dbReference type="InterPro" id="IPR026891">
    <property type="entry name" value="Fn3-like"/>
</dbReference>
<dbReference type="PRINTS" id="PR00133">
    <property type="entry name" value="GLHYDRLASE3"/>
</dbReference>
<reference evidence="4" key="2">
    <citation type="journal article" date="2021" name="PeerJ">
        <title>Extensive microbial diversity within the chicken gut microbiome revealed by metagenomics and culture.</title>
        <authorList>
            <person name="Gilroy R."/>
            <person name="Ravi A."/>
            <person name="Getino M."/>
            <person name="Pursley I."/>
            <person name="Horton D.L."/>
            <person name="Alikhan N.F."/>
            <person name="Baker D."/>
            <person name="Gharbi K."/>
            <person name="Hall N."/>
            <person name="Watson M."/>
            <person name="Adriaenssens E.M."/>
            <person name="Foster-Nyarko E."/>
            <person name="Jarju S."/>
            <person name="Secka A."/>
            <person name="Antonio M."/>
            <person name="Oren A."/>
            <person name="Chaudhuri R.R."/>
            <person name="La Ragione R."/>
            <person name="Hildebrand F."/>
            <person name="Pallen M.J."/>
        </authorList>
    </citation>
    <scope>NUCLEOTIDE SEQUENCE</scope>
    <source>
        <strain evidence="4">D5-748</strain>
    </source>
</reference>
<gene>
    <name evidence="4" type="ORF">IAC23_00760</name>
</gene>
<comment type="similarity">
    <text evidence="1">Belongs to the glycosyl hydrolase 3 family.</text>
</comment>
<dbReference type="PANTHER" id="PTHR42715:SF10">
    <property type="entry name" value="BETA-GLUCOSIDASE"/>
    <property type="match status" value="1"/>
</dbReference>
<dbReference type="Pfam" id="PF14310">
    <property type="entry name" value="Fn3-like"/>
    <property type="match status" value="1"/>
</dbReference>